<dbReference type="OrthoDB" id="10262656at2759"/>
<comment type="subcellular location">
    <subcellularLocation>
        <location evidence="1">Membrane</location>
        <topology evidence="1">Multi-pass membrane protein</topology>
    </subcellularLocation>
</comment>
<keyword evidence="2" id="KW-0813">Transport</keyword>
<dbReference type="RefSeq" id="XP_018151658.1">
    <property type="nucleotide sequence ID" value="XM_018309340.1"/>
</dbReference>
<comment type="caution">
    <text evidence="8">The sequence shown here is derived from an EMBL/GenBank/DDBJ whole genome shotgun (WGS) entry which is preliminary data.</text>
</comment>
<evidence type="ECO:0000256" key="5">
    <source>
        <dbReference type="ARBA" id="ARBA00023136"/>
    </source>
</evidence>
<dbReference type="KEGG" id="chig:CH63R_14366"/>
<keyword evidence="3 7" id="KW-0812">Transmembrane</keyword>
<feature type="transmembrane region" description="Helical" evidence="7">
    <location>
        <begin position="182"/>
        <end position="201"/>
    </location>
</feature>
<evidence type="ECO:0000256" key="4">
    <source>
        <dbReference type="ARBA" id="ARBA00022989"/>
    </source>
</evidence>
<gene>
    <name evidence="8" type="ORF">CH63R_14366</name>
</gene>
<dbReference type="VEuPathDB" id="FungiDB:CH63R_14366"/>
<accession>A0A1B7XTQ9</accession>
<organism evidence="8 9">
    <name type="scientific">Colletotrichum higginsianum (strain IMI 349063)</name>
    <name type="common">Crucifer anthracnose fungus</name>
    <dbReference type="NCBI Taxonomy" id="759273"/>
    <lineage>
        <taxon>Eukaryota</taxon>
        <taxon>Fungi</taxon>
        <taxon>Dikarya</taxon>
        <taxon>Ascomycota</taxon>
        <taxon>Pezizomycotina</taxon>
        <taxon>Sordariomycetes</taxon>
        <taxon>Hypocreomycetidae</taxon>
        <taxon>Glomerellales</taxon>
        <taxon>Glomerellaceae</taxon>
        <taxon>Colletotrichum</taxon>
        <taxon>Colletotrichum destructivum species complex</taxon>
    </lineage>
</organism>
<feature type="transmembrane region" description="Helical" evidence="7">
    <location>
        <begin position="442"/>
        <end position="464"/>
    </location>
</feature>
<name>A0A1B7XTQ9_COLHI</name>
<dbReference type="EMBL" id="LTAN01000010">
    <property type="protein sequence ID" value="OBR03140.1"/>
    <property type="molecule type" value="Genomic_DNA"/>
</dbReference>
<evidence type="ECO:0000256" key="1">
    <source>
        <dbReference type="ARBA" id="ARBA00004141"/>
    </source>
</evidence>
<reference evidence="9" key="1">
    <citation type="journal article" date="2017" name="BMC Genomics">
        <title>Gapless genome assembly of Colletotrichum higginsianum reveals chromosome structure and association of transposable elements with secondary metabolite gene clusters.</title>
        <authorList>
            <person name="Dallery J.-F."/>
            <person name="Lapalu N."/>
            <person name="Zampounis A."/>
            <person name="Pigne S."/>
            <person name="Luyten I."/>
            <person name="Amselem J."/>
            <person name="Wittenberg A.H.J."/>
            <person name="Zhou S."/>
            <person name="de Queiroz M.V."/>
            <person name="Robin G.P."/>
            <person name="Auger A."/>
            <person name="Hainaut M."/>
            <person name="Henrissat B."/>
            <person name="Kim K.-T."/>
            <person name="Lee Y.-H."/>
            <person name="Lespinet O."/>
            <person name="Schwartz D.C."/>
            <person name="Thon M.R."/>
            <person name="O'Connell R.J."/>
        </authorList>
    </citation>
    <scope>NUCLEOTIDE SEQUENCE [LARGE SCALE GENOMIC DNA]</scope>
    <source>
        <strain evidence="9">IMI 349063</strain>
    </source>
</reference>
<feature type="transmembrane region" description="Helical" evidence="7">
    <location>
        <begin position="355"/>
        <end position="377"/>
    </location>
</feature>
<dbReference type="PANTHER" id="PTHR23504">
    <property type="entry name" value="MAJOR FACILITATOR SUPERFAMILY DOMAIN-CONTAINING PROTEIN 10"/>
    <property type="match status" value="1"/>
</dbReference>
<dbReference type="SUPFAM" id="SSF103473">
    <property type="entry name" value="MFS general substrate transporter"/>
    <property type="match status" value="1"/>
</dbReference>
<dbReference type="GO" id="GO:0016020">
    <property type="term" value="C:membrane"/>
    <property type="evidence" value="ECO:0007669"/>
    <property type="project" value="UniProtKB-SubCell"/>
</dbReference>
<dbReference type="Proteomes" id="UP000092177">
    <property type="component" value="Chromosome 10"/>
</dbReference>
<evidence type="ECO:0000313" key="8">
    <source>
        <dbReference type="EMBL" id="OBR03140.1"/>
    </source>
</evidence>
<keyword evidence="5 7" id="KW-0472">Membrane</keyword>
<evidence type="ECO:0000256" key="6">
    <source>
        <dbReference type="SAM" id="MobiDB-lite"/>
    </source>
</evidence>
<feature type="transmembrane region" description="Helical" evidence="7">
    <location>
        <begin position="408"/>
        <end position="430"/>
    </location>
</feature>
<dbReference type="AlphaFoldDB" id="A0A1B7XTQ9"/>
<dbReference type="Gene3D" id="1.20.1250.20">
    <property type="entry name" value="MFS general substrate transporter like domains"/>
    <property type="match status" value="1"/>
</dbReference>
<evidence type="ECO:0000256" key="2">
    <source>
        <dbReference type="ARBA" id="ARBA00022448"/>
    </source>
</evidence>
<feature type="transmembrane region" description="Helical" evidence="7">
    <location>
        <begin position="234"/>
        <end position="252"/>
    </location>
</feature>
<keyword evidence="4 7" id="KW-1133">Transmembrane helix</keyword>
<keyword evidence="9" id="KW-1185">Reference proteome</keyword>
<feature type="transmembrane region" description="Helical" evidence="7">
    <location>
        <begin position="476"/>
        <end position="498"/>
    </location>
</feature>
<sequence length="585" mass="63659">MASVDEKVGWMSLPKKDQLAILFLLRFAEPAVRYSSSLASENENLRAWQTYLYYQLESLDPTLSSGQIVRQSAAIQAAYIIGQCLSSLLLSKLADSPRGGRKLVLLLGTGASRKCPPSGLEADFDSDLCGSFGFIRHFYQGVLLWGLEGVFNGNVATCRTVVTEVVQEKKPSILIPDSSHRYLSRAFVGFAMATNLAILLSPMMGGQLANLAGRYPARFGNSAFLKTYPYAPPALANTVILLVAFLVMFFFLEETSPHVRNHHDPTAAIAKKIKSWFSPRRQSTSYTRLDVDELSTGVEDVPLMETDSDDSNALRSPSRSSAGEDDIGGRETLSTEPKRKMPPVLPLRRMWTRNLVLMLIVSSIHDSHLAAYTSLWVNFLSDPVVRHAKGDALPFRFSGGVGMAPSDIGWTLSVIGVLGLPLQFWVYPRVSQKLGALGTWRIFMRGFPVIYTIAPYIAVVGRLTPSVSEGQGTHSIAVWALAICVQLAMIGCAVFVTPSQLMLIRLASPHPSALARTHSIAFVSSGAARAFGSALSGVIYSYGTSHAFTGLAFWILAAVSVSVCCLTLACREGDGHEIWLPGDEE</sequence>
<dbReference type="PANTHER" id="PTHR23504:SF6">
    <property type="entry name" value="MULTIDRUG TRANSPORTER, PUTATIVE (AFU_ORTHOLOGUE AFUA_4G08740)-RELATED"/>
    <property type="match status" value="1"/>
</dbReference>
<feature type="transmembrane region" description="Helical" evidence="7">
    <location>
        <begin position="548"/>
        <end position="570"/>
    </location>
</feature>
<proteinExistence type="predicted"/>
<evidence type="ECO:0000256" key="7">
    <source>
        <dbReference type="SAM" id="Phobius"/>
    </source>
</evidence>
<evidence type="ECO:0000256" key="3">
    <source>
        <dbReference type="ARBA" id="ARBA00022692"/>
    </source>
</evidence>
<evidence type="ECO:0000313" key="9">
    <source>
        <dbReference type="Proteomes" id="UP000092177"/>
    </source>
</evidence>
<feature type="region of interest" description="Disordered" evidence="6">
    <location>
        <begin position="300"/>
        <end position="340"/>
    </location>
</feature>
<feature type="compositionally biased region" description="Polar residues" evidence="6">
    <location>
        <begin position="311"/>
        <end position="321"/>
    </location>
</feature>
<protein>
    <submittedName>
        <fullName evidence="8">Major facilitator superfamily transporter</fullName>
    </submittedName>
</protein>
<feature type="transmembrane region" description="Helical" evidence="7">
    <location>
        <begin position="519"/>
        <end position="542"/>
    </location>
</feature>
<dbReference type="InterPro" id="IPR036259">
    <property type="entry name" value="MFS_trans_sf"/>
</dbReference>
<dbReference type="GeneID" id="28873447"/>